<organism evidence="1">
    <name type="scientific">Rhizobium meliloti</name>
    <name type="common">Ensifer meliloti</name>
    <name type="synonym">Sinorhizobium meliloti</name>
    <dbReference type="NCBI Taxonomy" id="382"/>
    <lineage>
        <taxon>Bacteria</taxon>
        <taxon>Pseudomonadati</taxon>
        <taxon>Pseudomonadota</taxon>
        <taxon>Alphaproteobacteria</taxon>
        <taxon>Hyphomicrobiales</taxon>
        <taxon>Rhizobiaceae</taxon>
        <taxon>Sinorhizobium/Ensifer group</taxon>
        <taxon>Sinorhizobium</taxon>
    </lineage>
</organism>
<proteinExistence type="predicted"/>
<dbReference type="RefSeq" id="WP_153317914.1">
    <property type="nucleotide sequence ID" value="NZ_WISP01000027.1"/>
</dbReference>
<comment type="caution">
    <text evidence="1">The sequence shown here is derived from an EMBL/GenBank/DDBJ whole genome shotgun (WGS) entry which is preliminary data.</text>
</comment>
<name>A0A6A7ZIL9_RHIML</name>
<dbReference type="EMBL" id="WISP01000027">
    <property type="protein sequence ID" value="MQW02803.1"/>
    <property type="molecule type" value="Genomic_DNA"/>
</dbReference>
<protein>
    <submittedName>
        <fullName evidence="1">Uncharacterized protein</fullName>
    </submittedName>
</protein>
<evidence type="ECO:0000313" key="1">
    <source>
        <dbReference type="EMBL" id="MQW02803.1"/>
    </source>
</evidence>
<sequence>MFHHYYLDTRGYAPPDPDPVRFEYLDLFTSSEELRAVGDGLGIGTAFRRASSSLLGQAFCRWFLHDHLNVTYFAHMDDVLNRPPHPDFGEHSVKRLKAGDAPDYLCAENAHEVFLAEAKGRVNSVSFKNAEFERWRKQFERVAVIDGSGTNVSVKGHIVATRFATQADSHRTKSKLFAEDPASPGRRQLRDAPEIGSAVIALHYADLVAKLRQPILSSSLRLGSPVPGEILFPAFTWEFIGPPLQGKRFVGGYFPDRHQLSATKLTLNGDQSAFLSPDPWRLDLTPGTFFGIVENIFEGLCAMARNGDRQASEIQRFPDIPLLR</sequence>
<gene>
    <name evidence="1" type="ORF">GHK45_02855</name>
</gene>
<accession>A0A6A7ZIL9</accession>
<reference evidence="1" key="1">
    <citation type="journal article" date="2013" name="Genome Biol.">
        <title>Comparative genomics of the core and accessory genomes of 48 Sinorhizobium strains comprising five genospecies.</title>
        <authorList>
            <person name="Sugawara M."/>
            <person name="Epstein B."/>
            <person name="Badgley B.D."/>
            <person name="Unno T."/>
            <person name="Xu L."/>
            <person name="Reese J."/>
            <person name="Gyaneshwar P."/>
            <person name="Denny R."/>
            <person name="Mudge J."/>
            <person name="Bharti A.K."/>
            <person name="Farmer A.D."/>
            <person name="May G.D."/>
            <person name="Woodward J.E."/>
            <person name="Medigue C."/>
            <person name="Vallenet D."/>
            <person name="Lajus A."/>
            <person name="Rouy Z."/>
            <person name="Martinez-Vaz B."/>
            <person name="Tiffin P."/>
            <person name="Young N.D."/>
            <person name="Sadowsky M.J."/>
        </authorList>
    </citation>
    <scope>NUCLEOTIDE SEQUENCE</scope>
    <source>
        <strain evidence="1">M30</strain>
    </source>
</reference>
<dbReference type="AlphaFoldDB" id="A0A6A7ZIL9"/>